<comment type="caution">
    <text evidence="2">The sequence shown here is derived from an EMBL/GenBank/DDBJ whole genome shotgun (WGS) entry which is preliminary data.</text>
</comment>
<keyword evidence="1" id="KW-0472">Membrane</keyword>
<protein>
    <submittedName>
        <fullName evidence="2">Uncharacterized protein</fullName>
    </submittedName>
</protein>
<dbReference type="PATRIC" id="fig|1423804.4.peg.2837"/>
<sequence length="66" mass="7568">MSPDRHWLLKLKRKAGLIRGLALLVAVMAVILFVQHQLIRGILALVVSGAGLWLAWWLKRLLREMK</sequence>
<organism evidence="2 3">
    <name type="scientific">Secundilactobacillus similis DSM 23365 = JCM 2765</name>
    <dbReference type="NCBI Taxonomy" id="1423804"/>
    <lineage>
        <taxon>Bacteria</taxon>
        <taxon>Bacillati</taxon>
        <taxon>Bacillota</taxon>
        <taxon>Bacilli</taxon>
        <taxon>Lactobacillales</taxon>
        <taxon>Lactobacillaceae</taxon>
        <taxon>Secundilactobacillus</taxon>
    </lineage>
</organism>
<feature type="transmembrane region" description="Helical" evidence="1">
    <location>
        <begin position="41"/>
        <end position="58"/>
    </location>
</feature>
<name>A0A0R2EMH4_9LACO</name>
<keyword evidence="3" id="KW-1185">Reference proteome</keyword>
<dbReference type="AlphaFoldDB" id="A0A0R2EMH4"/>
<proteinExistence type="predicted"/>
<dbReference type="EMBL" id="AYZM01000173">
    <property type="protein sequence ID" value="KRN17599.1"/>
    <property type="molecule type" value="Genomic_DNA"/>
</dbReference>
<keyword evidence="1" id="KW-1133">Transmembrane helix</keyword>
<evidence type="ECO:0000313" key="2">
    <source>
        <dbReference type="EMBL" id="KRN17599.1"/>
    </source>
</evidence>
<accession>A0A0R2EMH4</accession>
<dbReference type="Proteomes" id="UP000051442">
    <property type="component" value="Unassembled WGS sequence"/>
</dbReference>
<evidence type="ECO:0000256" key="1">
    <source>
        <dbReference type="SAM" id="Phobius"/>
    </source>
</evidence>
<evidence type="ECO:0000313" key="3">
    <source>
        <dbReference type="Proteomes" id="UP000051442"/>
    </source>
</evidence>
<reference evidence="2 3" key="1">
    <citation type="journal article" date="2015" name="Genome Announc.">
        <title>Expanding the biotechnology potential of lactobacilli through comparative genomics of 213 strains and associated genera.</title>
        <authorList>
            <person name="Sun Z."/>
            <person name="Harris H.M."/>
            <person name="McCann A."/>
            <person name="Guo C."/>
            <person name="Argimon S."/>
            <person name="Zhang W."/>
            <person name="Yang X."/>
            <person name="Jeffery I.B."/>
            <person name="Cooney J.C."/>
            <person name="Kagawa T.F."/>
            <person name="Liu W."/>
            <person name="Song Y."/>
            <person name="Salvetti E."/>
            <person name="Wrobel A."/>
            <person name="Rasinkangas P."/>
            <person name="Parkhill J."/>
            <person name="Rea M.C."/>
            <person name="O'Sullivan O."/>
            <person name="Ritari J."/>
            <person name="Douillard F.P."/>
            <person name="Paul Ross R."/>
            <person name="Yang R."/>
            <person name="Briner A.E."/>
            <person name="Felis G.E."/>
            <person name="de Vos W.M."/>
            <person name="Barrangou R."/>
            <person name="Klaenhammer T.R."/>
            <person name="Caufield P.W."/>
            <person name="Cui Y."/>
            <person name="Zhang H."/>
            <person name="O'Toole P.W."/>
        </authorList>
    </citation>
    <scope>NUCLEOTIDE SEQUENCE [LARGE SCALE GENOMIC DNA]</scope>
    <source>
        <strain evidence="2 3">DSM 23365</strain>
    </source>
</reference>
<keyword evidence="1" id="KW-0812">Transmembrane</keyword>
<gene>
    <name evidence="2" type="ORF">FD14_GL002625</name>
</gene>
<dbReference type="RefSeq" id="WP_057152381.1">
    <property type="nucleotide sequence ID" value="NZ_AYZM01000173.1"/>
</dbReference>
<feature type="transmembrane region" description="Helical" evidence="1">
    <location>
        <begin position="16"/>
        <end position="35"/>
    </location>
</feature>